<dbReference type="InParanoid" id="A7EXM4"/>
<dbReference type="EMBL" id="CH476635">
    <property type="protein sequence ID" value="EDN94216.1"/>
    <property type="molecule type" value="Genomic_DNA"/>
</dbReference>
<dbReference type="RefSeq" id="XP_001588542.1">
    <property type="nucleotide sequence ID" value="XM_001588492.1"/>
</dbReference>
<evidence type="ECO:0000256" key="1">
    <source>
        <dbReference type="SAM" id="MobiDB-lite"/>
    </source>
</evidence>
<accession>A7EXM4</accession>
<evidence type="ECO:0000313" key="2">
    <source>
        <dbReference type="EMBL" id="EDN94216.1"/>
    </source>
</evidence>
<gene>
    <name evidence="2" type="ORF">SS1G_10089</name>
</gene>
<organism evidence="2 3">
    <name type="scientific">Sclerotinia sclerotiorum (strain ATCC 18683 / 1980 / Ss-1)</name>
    <name type="common">White mold</name>
    <name type="synonym">Whetzelinia sclerotiorum</name>
    <dbReference type="NCBI Taxonomy" id="665079"/>
    <lineage>
        <taxon>Eukaryota</taxon>
        <taxon>Fungi</taxon>
        <taxon>Dikarya</taxon>
        <taxon>Ascomycota</taxon>
        <taxon>Pezizomycotina</taxon>
        <taxon>Leotiomycetes</taxon>
        <taxon>Helotiales</taxon>
        <taxon>Sclerotiniaceae</taxon>
        <taxon>Sclerotinia</taxon>
    </lineage>
</organism>
<keyword evidence="3" id="KW-1185">Reference proteome</keyword>
<reference evidence="3" key="1">
    <citation type="journal article" date="2011" name="PLoS Genet.">
        <title>Genomic analysis of the necrotrophic fungal pathogens Sclerotinia sclerotiorum and Botrytis cinerea.</title>
        <authorList>
            <person name="Amselem J."/>
            <person name="Cuomo C.A."/>
            <person name="van Kan J.A."/>
            <person name="Viaud M."/>
            <person name="Benito E.P."/>
            <person name="Couloux A."/>
            <person name="Coutinho P.M."/>
            <person name="de Vries R.P."/>
            <person name="Dyer P.S."/>
            <person name="Fillinger S."/>
            <person name="Fournier E."/>
            <person name="Gout L."/>
            <person name="Hahn M."/>
            <person name="Kohn L."/>
            <person name="Lapalu N."/>
            <person name="Plummer K.M."/>
            <person name="Pradier J.M."/>
            <person name="Quevillon E."/>
            <person name="Sharon A."/>
            <person name="Simon A."/>
            <person name="ten Have A."/>
            <person name="Tudzynski B."/>
            <person name="Tudzynski P."/>
            <person name="Wincker P."/>
            <person name="Andrew M."/>
            <person name="Anthouard V."/>
            <person name="Beever R.E."/>
            <person name="Beffa R."/>
            <person name="Benoit I."/>
            <person name="Bouzid O."/>
            <person name="Brault B."/>
            <person name="Chen Z."/>
            <person name="Choquer M."/>
            <person name="Collemare J."/>
            <person name="Cotton P."/>
            <person name="Danchin E.G."/>
            <person name="Da Silva C."/>
            <person name="Gautier A."/>
            <person name="Giraud C."/>
            <person name="Giraud T."/>
            <person name="Gonzalez C."/>
            <person name="Grossetete S."/>
            <person name="Guldener U."/>
            <person name="Henrissat B."/>
            <person name="Howlett B.J."/>
            <person name="Kodira C."/>
            <person name="Kretschmer M."/>
            <person name="Lappartient A."/>
            <person name="Leroch M."/>
            <person name="Levis C."/>
            <person name="Mauceli E."/>
            <person name="Neuveglise C."/>
            <person name="Oeser B."/>
            <person name="Pearson M."/>
            <person name="Poulain J."/>
            <person name="Poussereau N."/>
            <person name="Quesneville H."/>
            <person name="Rascle C."/>
            <person name="Schumacher J."/>
            <person name="Segurens B."/>
            <person name="Sexton A."/>
            <person name="Silva E."/>
            <person name="Sirven C."/>
            <person name="Soanes D.M."/>
            <person name="Talbot N.J."/>
            <person name="Templeton M."/>
            <person name="Yandava C."/>
            <person name="Yarden O."/>
            <person name="Zeng Q."/>
            <person name="Rollins J.A."/>
            <person name="Lebrun M.H."/>
            <person name="Dickman M."/>
        </authorList>
    </citation>
    <scope>NUCLEOTIDE SEQUENCE [LARGE SCALE GENOMIC DNA]</scope>
    <source>
        <strain evidence="3">ATCC 18683 / 1980 / Ss-1</strain>
    </source>
</reference>
<feature type="compositionally biased region" description="Basic and acidic residues" evidence="1">
    <location>
        <begin position="37"/>
        <end position="50"/>
    </location>
</feature>
<dbReference type="HOGENOM" id="CLU_2442208_0_0_1"/>
<dbReference type="KEGG" id="ssl:SS1G_10089"/>
<name>A7EXM4_SCLS1</name>
<feature type="compositionally biased region" description="Polar residues" evidence="1">
    <location>
        <begin position="79"/>
        <end position="90"/>
    </location>
</feature>
<dbReference type="Proteomes" id="UP000001312">
    <property type="component" value="Unassembled WGS sequence"/>
</dbReference>
<feature type="compositionally biased region" description="Basic and acidic residues" evidence="1">
    <location>
        <begin position="62"/>
        <end position="73"/>
    </location>
</feature>
<proteinExistence type="predicted"/>
<sequence>MNKAESNYHGIKRLKDMNQRRPSVFLSPTALLFHHSSPKESLEEIKHTKDLPPPTSDPETSPTDKSKDDKPATRFDTPGKSSLDTQSNDL</sequence>
<evidence type="ECO:0000313" key="3">
    <source>
        <dbReference type="Proteomes" id="UP000001312"/>
    </source>
</evidence>
<dbReference type="GeneID" id="5484962"/>
<dbReference type="AlphaFoldDB" id="A7EXM4"/>
<feature type="region of interest" description="Disordered" evidence="1">
    <location>
        <begin position="35"/>
        <end position="90"/>
    </location>
</feature>
<protein>
    <submittedName>
        <fullName evidence="2">Uncharacterized protein</fullName>
    </submittedName>
</protein>
<feature type="region of interest" description="Disordered" evidence="1">
    <location>
        <begin position="1"/>
        <end position="22"/>
    </location>
</feature>